<feature type="transmembrane region" description="Helical" evidence="1">
    <location>
        <begin position="26"/>
        <end position="52"/>
    </location>
</feature>
<keyword evidence="1" id="KW-0472">Membrane</keyword>
<evidence type="ECO:0000313" key="3">
    <source>
        <dbReference type="Proteomes" id="UP000591071"/>
    </source>
</evidence>
<protein>
    <submittedName>
        <fullName evidence="2">DUF3311 domain-containing protein</fullName>
    </submittedName>
</protein>
<comment type="caution">
    <text evidence="2">The sequence shown here is derived from an EMBL/GenBank/DDBJ whole genome shotgun (WGS) entry which is preliminary data.</text>
</comment>
<evidence type="ECO:0000256" key="1">
    <source>
        <dbReference type="SAM" id="Phobius"/>
    </source>
</evidence>
<dbReference type="InterPro" id="IPR021741">
    <property type="entry name" value="DUF3311"/>
</dbReference>
<sequence length="79" mass="8918">MRVLITAIPFIWSIFCLPFVNVAHPYVLGLPFVAFWELAGIIISVIALQLLWNVDHKPGGIASKDHLYMDPNVSRDDIK</sequence>
<dbReference type="EMBL" id="JABAFG010000015">
    <property type="protein sequence ID" value="NME28806.1"/>
    <property type="molecule type" value="Genomic_DNA"/>
</dbReference>
<dbReference type="Pfam" id="PF11755">
    <property type="entry name" value="DUF3311"/>
    <property type="match status" value="1"/>
</dbReference>
<keyword evidence="1" id="KW-0812">Transmembrane</keyword>
<keyword evidence="1" id="KW-1133">Transmembrane helix</keyword>
<gene>
    <name evidence="2" type="ORF">HF872_09275</name>
</gene>
<dbReference type="Proteomes" id="UP000591071">
    <property type="component" value="Unassembled WGS sequence"/>
</dbReference>
<name>A0A848BZS2_9FIRM</name>
<dbReference type="RefSeq" id="WP_059075833.1">
    <property type="nucleotide sequence ID" value="NZ_JABAFG010000015.1"/>
</dbReference>
<proteinExistence type="predicted"/>
<reference evidence="2 3" key="1">
    <citation type="submission" date="2020-04" db="EMBL/GenBank/DDBJ databases">
        <authorList>
            <person name="Hitch T.C.A."/>
            <person name="Wylensek D."/>
            <person name="Clavel T."/>
        </authorList>
    </citation>
    <scope>NUCLEOTIDE SEQUENCE [LARGE SCALE GENOMIC DNA]</scope>
    <source>
        <strain evidence="2 3">Oil-RF-744-FAT-WT-6-1</strain>
    </source>
</reference>
<organism evidence="2 3">
    <name type="scientific">Megasphaera hexanoica</name>
    <dbReference type="NCBI Taxonomy" id="1675036"/>
    <lineage>
        <taxon>Bacteria</taxon>
        <taxon>Bacillati</taxon>
        <taxon>Bacillota</taxon>
        <taxon>Negativicutes</taxon>
        <taxon>Veillonellales</taxon>
        <taxon>Veillonellaceae</taxon>
        <taxon>Megasphaera</taxon>
    </lineage>
</organism>
<accession>A0A848BZS2</accession>
<evidence type="ECO:0000313" key="2">
    <source>
        <dbReference type="EMBL" id="NME28806.1"/>
    </source>
</evidence>
<dbReference type="AlphaFoldDB" id="A0A848BZS2"/>